<accession>A0ACC0LE66</accession>
<proteinExistence type="predicted"/>
<comment type="caution">
    <text evidence="1">The sequence shown here is derived from an EMBL/GenBank/DDBJ whole genome shotgun (WGS) entry which is preliminary data.</text>
</comment>
<gene>
    <name evidence="1" type="ORF">RHMOL_Rhmol12G0040800</name>
</gene>
<keyword evidence="2" id="KW-1185">Reference proteome</keyword>
<protein>
    <submittedName>
        <fullName evidence="1">Uncharacterized protein</fullName>
    </submittedName>
</protein>
<name>A0ACC0LE66_RHOML</name>
<evidence type="ECO:0000313" key="1">
    <source>
        <dbReference type="EMBL" id="KAI8526979.1"/>
    </source>
</evidence>
<organism evidence="1 2">
    <name type="scientific">Rhododendron molle</name>
    <name type="common">Chinese azalea</name>
    <name type="synonym">Azalea mollis</name>
    <dbReference type="NCBI Taxonomy" id="49168"/>
    <lineage>
        <taxon>Eukaryota</taxon>
        <taxon>Viridiplantae</taxon>
        <taxon>Streptophyta</taxon>
        <taxon>Embryophyta</taxon>
        <taxon>Tracheophyta</taxon>
        <taxon>Spermatophyta</taxon>
        <taxon>Magnoliopsida</taxon>
        <taxon>eudicotyledons</taxon>
        <taxon>Gunneridae</taxon>
        <taxon>Pentapetalae</taxon>
        <taxon>asterids</taxon>
        <taxon>Ericales</taxon>
        <taxon>Ericaceae</taxon>
        <taxon>Ericoideae</taxon>
        <taxon>Rhodoreae</taxon>
        <taxon>Rhododendron</taxon>
    </lineage>
</organism>
<reference evidence="1" key="1">
    <citation type="submission" date="2022-02" db="EMBL/GenBank/DDBJ databases">
        <title>Plant Genome Project.</title>
        <authorList>
            <person name="Zhang R.-G."/>
        </authorList>
    </citation>
    <scope>NUCLEOTIDE SEQUENCE</scope>
    <source>
        <strain evidence="1">AT1</strain>
    </source>
</reference>
<sequence length="634" mass="72011">MDTVRLRVEFEDRHILSKSQRSERLKRSWLLLKPLSQETISDLSSYLLDIFDLYHSCPNGLILSMDGFVLPPFESTCILKDKDVISVKRKGELLSEIVEASDGINLTEEDEFEEKQPVLTNVPLLANEEFEKETGGYQSEPEEDEDNQSEDELHVENSPVSKKRKASKKLQSSKKKIKRHKDPQDVENGFHKEQKEGCEHHPGKSMDKKKKKESGVKSKTNAESAPSTVQTNDDMLECSPTLKRSGQLQENGIGCNNITQTPDGTRKVSRSSRRKKARRQWLREKVKAEKNEVHEMQSPEKDEQEKDTLESSRQDLVQNQEREADNEICEIVEDDKIVPIVIRPGHIRFEPLEEDQAVQQNKVYVETFKWNGITSKKKGQKWGTEKLPYRRNDYKESNKEHSEMITAKKLKPPIDPIDFDKLAPFTGSPKEGDVIAYRLLELSSTWTPELSSFRVGKTSWYDPVSRKVLLTPVPEHPIIFEKLDEDPCSEQPDNSLYREDGSLEEQPDNSLYGEDGCLEIDFLSLVDVRIVKLGISHSAKAVTSNVNNGSTANEASTSTVVPFNNDEQTDAPTPGKEGNEWDEISQALSAKKDQLIRENGWNKEGSGKGSWSYRALRSSALGPTMAILRARKDI</sequence>
<dbReference type="EMBL" id="CM046399">
    <property type="protein sequence ID" value="KAI8526979.1"/>
    <property type="molecule type" value="Genomic_DNA"/>
</dbReference>
<dbReference type="Proteomes" id="UP001062846">
    <property type="component" value="Chromosome 12"/>
</dbReference>
<evidence type="ECO:0000313" key="2">
    <source>
        <dbReference type="Proteomes" id="UP001062846"/>
    </source>
</evidence>